<dbReference type="EMBL" id="KK785821">
    <property type="protein sequence ID" value="KDO40785.1"/>
    <property type="molecule type" value="Genomic_DNA"/>
</dbReference>
<dbReference type="PaxDb" id="2711-XP_006478133.1"/>
<organism evidence="1 2">
    <name type="scientific">Citrus sinensis</name>
    <name type="common">Sweet orange</name>
    <name type="synonym">Citrus aurantium var. sinensis</name>
    <dbReference type="NCBI Taxonomy" id="2711"/>
    <lineage>
        <taxon>Eukaryota</taxon>
        <taxon>Viridiplantae</taxon>
        <taxon>Streptophyta</taxon>
        <taxon>Embryophyta</taxon>
        <taxon>Tracheophyta</taxon>
        <taxon>Spermatophyta</taxon>
        <taxon>Magnoliopsida</taxon>
        <taxon>eudicotyledons</taxon>
        <taxon>Gunneridae</taxon>
        <taxon>Pentapetalae</taxon>
        <taxon>rosids</taxon>
        <taxon>malvids</taxon>
        <taxon>Sapindales</taxon>
        <taxon>Rutaceae</taxon>
        <taxon>Aurantioideae</taxon>
        <taxon>Citrus</taxon>
    </lineage>
</organism>
<dbReference type="Pfam" id="PF07224">
    <property type="entry name" value="Chlorophyllase"/>
    <property type="match status" value="1"/>
</dbReference>
<keyword evidence="2" id="KW-1185">Reference proteome</keyword>
<dbReference type="GO" id="GO:0015996">
    <property type="term" value="P:chlorophyll catabolic process"/>
    <property type="evidence" value="ECO:0000318"/>
    <property type="project" value="GO_Central"/>
</dbReference>
<dbReference type="AlphaFoldDB" id="A0A067DGV8"/>
<gene>
    <name evidence="1" type="ORF">CISIN_1g020188mg</name>
</gene>
<dbReference type="SUPFAM" id="SSF53474">
    <property type="entry name" value="alpha/beta-Hydrolases"/>
    <property type="match status" value="1"/>
</dbReference>
<dbReference type="KEGG" id="cit:102621972"/>
<protein>
    <submittedName>
        <fullName evidence="1">Uncharacterized protein</fullName>
    </submittedName>
</protein>
<accession>A0A067DGV8</accession>
<evidence type="ECO:0000313" key="2">
    <source>
        <dbReference type="Proteomes" id="UP000027120"/>
    </source>
</evidence>
<dbReference type="Proteomes" id="UP000027120">
    <property type="component" value="Unassembled WGS sequence"/>
</dbReference>
<dbReference type="STRING" id="2711.A0A067DGV8"/>
<dbReference type="InterPro" id="IPR029058">
    <property type="entry name" value="AB_hydrolase_fold"/>
</dbReference>
<dbReference type="GO" id="GO:0047746">
    <property type="term" value="F:chlorophyllase activity"/>
    <property type="evidence" value="ECO:0000318"/>
    <property type="project" value="GO_Central"/>
</dbReference>
<dbReference type="UniPathway" id="UPA00674"/>
<sequence>MTALADSKPVSVEAKPGLATALLSVFSSGPYSPKLKTVNKPWFNSFPPKPLNIVYPEEKGTYEVILFFHGTALSNTSYSNLLDHLASHGYIVVAPQLYDFLPPKGNGEVNDAANVLNWLSTGLQSELPENVEANLNYVALMGHSRGGLIAFGLALGYATNPPVSIKISALVGIDPVAGLASVHSELEPPILSHDSFEFSIPVTVIGTGLGGVTKCMQPCAPENKNHEQFFKRCTYSDHAHFDAKDYGHMDILDDNPQGPKNWAISKFLCTNGKKPRDPMRRCVAGIAAAFLKAYFDGDCEDFRTMLKDPSLAPIELDEVEFIPAARAKA</sequence>
<dbReference type="InterPro" id="IPR017395">
    <property type="entry name" value="Chlorophyllase-like"/>
</dbReference>
<proteinExistence type="predicted"/>
<dbReference type="PANTHER" id="PTHR33428">
    <property type="entry name" value="CHLOROPHYLLASE-2, CHLOROPLASTIC"/>
    <property type="match status" value="1"/>
</dbReference>
<dbReference type="PANTHER" id="PTHR33428:SF10">
    <property type="entry name" value="CHLOROPHYLLASE-1"/>
    <property type="match status" value="1"/>
</dbReference>
<evidence type="ECO:0000313" key="1">
    <source>
        <dbReference type="EMBL" id="KDO40785.1"/>
    </source>
</evidence>
<dbReference type="eggNOG" id="ENOG502QT6A">
    <property type="taxonomic scope" value="Eukaryota"/>
</dbReference>
<reference evidence="1 2" key="1">
    <citation type="submission" date="2014-04" db="EMBL/GenBank/DDBJ databases">
        <authorList>
            <consortium name="International Citrus Genome Consortium"/>
            <person name="Gmitter F."/>
            <person name="Chen C."/>
            <person name="Farmerie W."/>
            <person name="Harkins T."/>
            <person name="Desany B."/>
            <person name="Mohiuddin M."/>
            <person name="Kodira C."/>
            <person name="Borodovsky M."/>
            <person name="Lomsadze A."/>
            <person name="Burns P."/>
            <person name="Jenkins J."/>
            <person name="Prochnik S."/>
            <person name="Shu S."/>
            <person name="Chapman J."/>
            <person name="Pitluck S."/>
            <person name="Schmutz J."/>
            <person name="Rokhsar D."/>
        </authorList>
    </citation>
    <scope>NUCLEOTIDE SEQUENCE</scope>
</reference>
<dbReference type="Gene3D" id="3.40.50.1820">
    <property type="entry name" value="alpha/beta hydrolase"/>
    <property type="match status" value="1"/>
</dbReference>
<name>A0A067DGV8_CITSI</name>
<dbReference type="ESTHER" id="citsi-a0a067dgv8">
    <property type="family name" value="Chlorophyllase_Plant"/>
</dbReference>
<dbReference type="SMR" id="A0A067DGV8"/>